<dbReference type="EC" id="2.4.1.-" evidence="11"/>
<comment type="caution">
    <text evidence="12">The sequence shown here is derived from an EMBL/GenBank/DDBJ whole genome shotgun (WGS) entry which is preliminary data.</text>
</comment>
<dbReference type="OrthoDB" id="10066429at2759"/>
<accession>A0A3S5BY40</accession>
<evidence type="ECO:0000256" key="3">
    <source>
        <dbReference type="ARBA" id="ARBA00022502"/>
    </source>
</evidence>
<proteinExistence type="inferred from homology"/>
<organism evidence="12 13">
    <name type="scientific">Protopolystoma xenopodis</name>
    <dbReference type="NCBI Taxonomy" id="117903"/>
    <lineage>
        <taxon>Eukaryota</taxon>
        <taxon>Metazoa</taxon>
        <taxon>Spiralia</taxon>
        <taxon>Lophotrochozoa</taxon>
        <taxon>Platyhelminthes</taxon>
        <taxon>Monogenea</taxon>
        <taxon>Polyopisthocotylea</taxon>
        <taxon>Polystomatidea</taxon>
        <taxon>Polystomatidae</taxon>
        <taxon>Protopolystoma</taxon>
    </lineage>
</organism>
<dbReference type="EMBL" id="CAAALY010065179">
    <property type="protein sequence ID" value="VEL23998.1"/>
    <property type="molecule type" value="Genomic_DNA"/>
</dbReference>
<dbReference type="Pfam" id="PF03901">
    <property type="entry name" value="Glyco_transf_22"/>
    <property type="match status" value="1"/>
</dbReference>
<reference evidence="12" key="1">
    <citation type="submission" date="2018-11" db="EMBL/GenBank/DDBJ databases">
        <authorList>
            <consortium name="Pathogen Informatics"/>
        </authorList>
    </citation>
    <scope>NUCLEOTIDE SEQUENCE</scope>
</reference>
<feature type="transmembrane region" description="Helical" evidence="11">
    <location>
        <begin position="28"/>
        <end position="51"/>
    </location>
</feature>
<evidence type="ECO:0000256" key="2">
    <source>
        <dbReference type="ARBA" id="ARBA00004687"/>
    </source>
</evidence>
<evidence type="ECO:0000313" key="12">
    <source>
        <dbReference type="EMBL" id="VEL23998.1"/>
    </source>
</evidence>
<evidence type="ECO:0000256" key="7">
    <source>
        <dbReference type="ARBA" id="ARBA00022824"/>
    </source>
</evidence>
<keyword evidence="8 11" id="KW-1133">Transmembrane helix</keyword>
<dbReference type="AlphaFoldDB" id="A0A3S5BY40"/>
<evidence type="ECO:0000256" key="8">
    <source>
        <dbReference type="ARBA" id="ARBA00022989"/>
    </source>
</evidence>
<comment type="pathway">
    <text evidence="2">Glycolipid biosynthesis; glycosylphosphatidylinositol-anchor biosynthesis.</text>
</comment>
<comment type="similarity">
    <text evidence="10">Belongs to the glycosyltransferase 22 family. PIGZ subfamily.</text>
</comment>
<evidence type="ECO:0000256" key="11">
    <source>
        <dbReference type="RuleBase" id="RU363075"/>
    </source>
</evidence>
<evidence type="ECO:0000256" key="4">
    <source>
        <dbReference type="ARBA" id="ARBA00022676"/>
    </source>
</evidence>
<keyword evidence="5" id="KW-0808">Transferase</keyword>
<keyword evidence="4 11" id="KW-0328">Glycosyltransferase</keyword>
<dbReference type="GO" id="GO:0000026">
    <property type="term" value="F:alpha-1,2-mannosyltransferase activity"/>
    <property type="evidence" value="ECO:0007669"/>
    <property type="project" value="TreeGrafter"/>
</dbReference>
<gene>
    <name evidence="12" type="ORF">PXEA_LOCUS17438</name>
</gene>
<feature type="transmembrane region" description="Helical" evidence="11">
    <location>
        <begin position="88"/>
        <end position="110"/>
    </location>
</feature>
<evidence type="ECO:0000313" key="13">
    <source>
        <dbReference type="Proteomes" id="UP000784294"/>
    </source>
</evidence>
<keyword evidence="7 11" id="KW-0256">Endoplasmic reticulum</keyword>
<keyword evidence="9 11" id="KW-0472">Membrane</keyword>
<evidence type="ECO:0000256" key="1">
    <source>
        <dbReference type="ARBA" id="ARBA00004477"/>
    </source>
</evidence>
<sequence length="332" mass="37683">MVALFSLCAITLLKPISNQSGLFLSSPTSISLPNIICLLLLQAFIFVWSCFLRPEAPSFLFTVILLELSFFLRQFPLFKASRFLCRPGILFIFLFVGLVGLCLSSCLFILMDTLYFLHSTNSSIFNLLIEHKSSKFVVTPVNFLSYNLDPENLAHHGRHSWFIHLFVNLPLMLSPCLLALIFLPPMVWSYRDTIETSISASDTTASVNPIITTQMVDYYLLSSFLIPVTMLSSLTHQEPRFLVPSIPFAILLAARRILYITPTYENVSMIRQEYCSPVTSTLAKHLNPRRKFETIRGGWRRILICASLVGWFLQQSVLVVFFGQLHQGGLQV</sequence>
<feature type="transmembrane region" description="Helical" evidence="11">
    <location>
        <begin position="299"/>
        <end position="322"/>
    </location>
</feature>
<dbReference type="Proteomes" id="UP000784294">
    <property type="component" value="Unassembled WGS sequence"/>
</dbReference>
<comment type="caution">
    <text evidence="11">Lacks conserved residue(s) required for the propagation of feature annotation.</text>
</comment>
<keyword evidence="3" id="KW-0337">GPI-anchor biosynthesis</keyword>
<name>A0A3S5BY40_9PLAT</name>
<feature type="transmembrane region" description="Helical" evidence="11">
    <location>
        <begin position="161"/>
        <end position="183"/>
    </location>
</feature>
<evidence type="ECO:0000256" key="9">
    <source>
        <dbReference type="ARBA" id="ARBA00023136"/>
    </source>
</evidence>
<keyword evidence="6 11" id="KW-0812">Transmembrane</keyword>
<dbReference type="GO" id="GO:0006506">
    <property type="term" value="P:GPI anchor biosynthetic process"/>
    <property type="evidence" value="ECO:0007669"/>
    <property type="project" value="UniProtKB-KW"/>
</dbReference>
<dbReference type="InterPro" id="IPR005599">
    <property type="entry name" value="GPI_mannosylTrfase"/>
</dbReference>
<protein>
    <recommendedName>
        <fullName evidence="11">Mannosyltransferase</fullName>
        <ecNumber evidence="11">2.4.1.-</ecNumber>
    </recommendedName>
</protein>
<dbReference type="PANTHER" id="PTHR22760">
    <property type="entry name" value="GLYCOSYLTRANSFERASE"/>
    <property type="match status" value="1"/>
</dbReference>
<keyword evidence="13" id="KW-1185">Reference proteome</keyword>
<evidence type="ECO:0000256" key="5">
    <source>
        <dbReference type="ARBA" id="ARBA00022679"/>
    </source>
</evidence>
<evidence type="ECO:0000256" key="6">
    <source>
        <dbReference type="ARBA" id="ARBA00022692"/>
    </source>
</evidence>
<evidence type="ECO:0000256" key="10">
    <source>
        <dbReference type="ARBA" id="ARBA00038466"/>
    </source>
</evidence>
<dbReference type="GO" id="GO:0005789">
    <property type="term" value="C:endoplasmic reticulum membrane"/>
    <property type="evidence" value="ECO:0007669"/>
    <property type="project" value="UniProtKB-SubCell"/>
</dbReference>
<comment type="subcellular location">
    <subcellularLocation>
        <location evidence="1 11">Endoplasmic reticulum membrane</location>
        <topology evidence="1 11">Multi-pass membrane protein</topology>
    </subcellularLocation>
</comment>
<dbReference type="PANTHER" id="PTHR22760:SF3">
    <property type="entry name" value="GPI MANNOSYLTRANSFERASE 4"/>
    <property type="match status" value="1"/>
</dbReference>